<dbReference type="SUPFAM" id="SSF53383">
    <property type="entry name" value="PLP-dependent transferases"/>
    <property type="match status" value="1"/>
</dbReference>
<dbReference type="AlphaFoldDB" id="A0A4V5LYV6"/>
<evidence type="ECO:0000256" key="2">
    <source>
        <dbReference type="ARBA" id="ARBA00022679"/>
    </source>
</evidence>
<name>A0A4V5LYV6_9SPHI</name>
<comment type="caution">
    <text evidence="3">The sequence shown here is derived from an EMBL/GenBank/DDBJ whole genome shotgun (WGS) entry which is preliminary data.</text>
</comment>
<evidence type="ECO:0000256" key="1">
    <source>
        <dbReference type="ARBA" id="ARBA00001933"/>
    </source>
</evidence>
<sequence length="350" mass="38504">MKNLQYLNQPTGRFIQEDGRAYLFFGGTAYLGLLDNSDYITLYKEGIDRYGLNNGTSRNNNIQLGIYDEAENHTALRFGFEDAILLSSGYLAAQLAVKVFSKYGELIYAPGTHPALWVDGESNAEGNFDDWVVKTVNYINHSKKDEFVVVSNALDNLTPMLYDFSGFKALDVRKKVIFVLDDSHGIGVLKKNSISINMDLANQPNLKLVVVASLAKGMGTDAGVVLGSKECIDNLLKHPIFGGASPPSPAGLYALINGEAIYEEAFDKLHNNISAAQQLFASLSFKSIPHFPVFTSVDSSLFNYLLESNVLISSFPYPFLTSPLLNRIVISALHEEADFRHIAATVKAKL</sequence>
<dbReference type="InterPro" id="IPR015422">
    <property type="entry name" value="PyrdxlP-dep_Trfase_small"/>
</dbReference>
<gene>
    <name evidence="3" type="ORF">FAZ19_01590</name>
</gene>
<dbReference type="InterPro" id="IPR050087">
    <property type="entry name" value="AON_synthase_class-II"/>
</dbReference>
<evidence type="ECO:0000313" key="4">
    <source>
        <dbReference type="Proteomes" id="UP000309872"/>
    </source>
</evidence>
<evidence type="ECO:0000313" key="3">
    <source>
        <dbReference type="EMBL" id="TJY67979.1"/>
    </source>
</evidence>
<dbReference type="EMBL" id="SUKA01000001">
    <property type="protein sequence ID" value="TJY67979.1"/>
    <property type="molecule type" value="Genomic_DNA"/>
</dbReference>
<dbReference type="InterPro" id="IPR015421">
    <property type="entry name" value="PyrdxlP-dep_Trfase_major"/>
</dbReference>
<dbReference type="Proteomes" id="UP000309872">
    <property type="component" value="Unassembled WGS sequence"/>
</dbReference>
<dbReference type="RefSeq" id="WP_136818847.1">
    <property type="nucleotide sequence ID" value="NZ_BMJX01000001.1"/>
</dbReference>
<comment type="cofactor">
    <cofactor evidence="1">
        <name>pyridoxal 5'-phosphate</name>
        <dbReference type="ChEBI" id="CHEBI:597326"/>
    </cofactor>
</comment>
<reference evidence="3 4" key="1">
    <citation type="submission" date="2019-04" db="EMBL/GenBank/DDBJ databases">
        <title>Sphingobacterium olei sp. nov., isolated from oil-contaminated soil.</title>
        <authorList>
            <person name="Liu B."/>
        </authorList>
    </citation>
    <scope>NUCLEOTIDE SEQUENCE [LARGE SCALE GENOMIC DNA]</scope>
    <source>
        <strain evidence="3 4">Y3L14</strain>
    </source>
</reference>
<accession>A0A4V5LYV6</accession>
<protein>
    <submittedName>
        <fullName evidence="3">8-amino-7-oxononanoate synthase</fullName>
    </submittedName>
</protein>
<dbReference type="Gene3D" id="3.90.1150.10">
    <property type="entry name" value="Aspartate Aminotransferase, domain 1"/>
    <property type="match status" value="1"/>
</dbReference>
<dbReference type="PANTHER" id="PTHR13693">
    <property type="entry name" value="CLASS II AMINOTRANSFERASE/8-AMINO-7-OXONONANOATE SYNTHASE"/>
    <property type="match status" value="1"/>
</dbReference>
<dbReference type="OrthoDB" id="846426at2"/>
<dbReference type="GO" id="GO:0016740">
    <property type="term" value="F:transferase activity"/>
    <property type="evidence" value="ECO:0007669"/>
    <property type="project" value="UniProtKB-KW"/>
</dbReference>
<dbReference type="Gene3D" id="3.40.640.10">
    <property type="entry name" value="Type I PLP-dependent aspartate aminotransferase-like (Major domain)"/>
    <property type="match status" value="1"/>
</dbReference>
<keyword evidence="2" id="KW-0808">Transferase</keyword>
<keyword evidence="4" id="KW-1185">Reference proteome</keyword>
<dbReference type="InterPro" id="IPR015424">
    <property type="entry name" value="PyrdxlP-dep_Trfase"/>
</dbReference>
<organism evidence="3 4">
    <name type="scientific">Sphingobacterium alkalisoli</name>
    <dbReference type="NCBI Taxonomy" id="1874115"/>
    <lineage>
        <taxon>Bacteria</taxon>
        <taxon>Pseudomonadati</taxon>
        <taxon>Bacteroidota</taxon>
        <taxon>Sphingobacteriia</taxon>
        <taxon>Sphingobacteriales</taxon>
        <taxon>Sphingobacteriaceae</taxon>
        <taxon>Sphingobacterium</taxon>
    </lineage>
</organism>
<proteinExistence type="predicted"/>